<comment type="similarity">
    <text evidence="1">Belongs to the 'phage' integrase family.</text>
</comment>
<dbReference type="Proteomes" id="UP000238532">
    <property type="component" value="Unassembled WGS sequence"/>
</dbReference>
<accession>A0A2S9RS38</accession>
<dbReference type="InterPro" id="IPR025166">
    <property type="entry name" value="Integrase_DNA_bind_dom"/>
</dbReference>
<feature type="domain" description="Integrase DNA-binding" evidence="3">
    <location>
        <begin position="8"/>
        <end position="91"/>
    </location>
</feature>
<dbReference type="RefSeq" id="WP_181145035.1">
    <property type="nucleotide sequence ID" value="NZ_CP135754.1"/>
</dbReference>
<dbReference type="InterPro" id="IPR038488">
    <property type="entry name" value="Integrase_DNA-bd_sf"/>
</dbReference>
<evidence type="ECO:0000313" key="5">
    <source>
        <dbReference type="Proteomes" id="UP000238532"/>
    </source>
</evidence>
<dbReference type="Pfam" id="PF13356">
    <property type="entry name" value="Arm-DNA-bind_3"/>
    <property type="match status" value="1"/>
</dbReference>
<reference evidence="4 5" key="1">
    <citation type="submission" date="2017-04" db="EMBL/GenBank/DDBJ databases">
        <title>Haemophilus influenzae in COPD genome sequencing project.</title>
        <authorList>
            <person name="Murphy T.F."/>
            <person name="Kong Y."/>
            <person name="Nadendla S."/>
            <person name="Tettelin H."/>
            <person name="Pettigrew M."/>
        </authorList>
    </citation>
    <scope>NUCLEOTIDE SEQUENCE [LARGE SCALE GENOMIC DNA]</scope>
    <source>
        <strain evidence="4 5">56P127H1</strain>
    </source>
</reference>
<organism evidence="4 5">
    <name type="scientific">Haemophilus influenzae</name>
    <dbReference type="NCBI Taxonomy" id="727"/>
    <lineage>
        <taxon>Bacteria</taxon>
        <taxon>Pseudomonadati</taxon>
        <taxon>Pseudomonadota</taxon>
        <taxon>Gammaproteobacteria</taxon>
        <taxon>Pasteurellales</taxon>
        <taxon>Pasteurellaceae</taxon>
        <taxon>Haemophilus</taxon>
    </lineage>
</organism>
<dbReference type="AlphaFoldDB" id="A0A2S9RS38"/>
<evidence type="ECO:0000259" key="3">
    <source>
        <dbReference type="Pfam" id="PF13356"/>
    </source>
</evidence>
<dbReference type="EMBL" id="NEBY01000075">
    <property type="protein sequence ID" value="PRJ65616.1"/>
    <property type="molecule type" value="Genomic_DNA"/>
</dbReference>
<keyword evidence="2" id="KW-0229">DNA integration</keyword>
<evidence type="ECO:0000256" key="2">
    <source>
        <dbReference type="ARBA" id="ARBA00022908"/>
    </source>
</evidence>
<gene>
    <name evidence="4" type="primary">intA_5</name>
    <name evidence="4" type="ORF">BV102_01655</name>
</gene>
<evidence type="ECO:0000256" key="1">
    <source>
        <dbReference type="ARBA" id="ARBA00008857"/>
    </source>
</evidence>
<dbReference type="GO" id="GO:0015074">
    <property type="term" value="P:DNA integration"/>
    <property type="evidence" value="ECO:0007669"/>
    <property type="project" value="UniProtKB-KW"/>
</dbReference>
<dbReference type="PANTHER" id="PTHR30629:SF2">
    <property type="entry name" value="PROPHAGE INTEGRASE INTS-RELATED"/>
    <property type="match status" value="1"/>
</dbReference>
<dbReference type="Gene3D" id="3.30.160.390">
    <property type="entry name" value="Integrase, DNA-binding domain"/>
    <property type="match status" value="1"/>
</dbReference>
<dbReference type="PANTHER" id="PTHR30629">
    <property type="entry name" value="PROPHAGE INTEGRASE"/>
    <property type="match status" value="1"/>
</dbReference>
<dbReference type="InterPro" id="IPR050808">
    <property type="entry name" value="Phage_Integrase"/>
</dbReference>
<comment type="caution">
    <text evidence="4">The sequence shown here is derived from an EMBL/GenBank/DDBJ whole genome shotgun (WGS) entry which is preliminary data.</text>
</comment>
<sequence>MSKIVKPLTNTTLQNLKPIAKEYIKSDGNGLYIRIKPNGTKIWYFAYKWHKKHRKISLGAFPDLSLAYAREIATEYRGLILRNIDPLEYRNSSNMEEKKTTFAEMAIRWRDKRLVGYSGKVRKAKTIAPFLEKFLDRSQYY</sequence>
<name>A0A2S9RS38_HAEIF</name>
<proteinExistence type="inferred from homology"/>
<evidence type="ECO:0000313" key="4">
    <source>
        <dbReference type="EMBL" id="PRJ65616.1"/>
    </source>
</evidence>
<protein>
    <submittedName>
        <fullName evidence="4">Prophage CP4-57 integrase</fullName>
    </submittedName>
</protein>